<evidence type="ECO:0000313" key="1">
    <source>
        <dbReference type="EMBL" id="KAJ7323933.1"/>
    </source>
</evidence>
<proteinExistence type="predicted"/>
<evidence type="ECO:0000313" key="2">
    <source>
        <dbReference type="Proteomes" id="UP001218218"/>
    </source>
</evidence>
<feature type="non-terminal residue" evidence="1">
    <location>
        <position position="1"/>
    </location>
</feature>
<dbReference type="SUPFAM" id="SSF53098">
    <property type="entry name" value="Ribonuclease H-like"/>
    <property type="match status" value="1"/>
</dbReference>
<dbReference type="AlphaFoldDB" id="A0AAD7EIM9"/>
<name>A0AAD7EIM9_9AGAR</name>
<dbReference type="Proteomes" id="UP001218218">
    <property type="component" value="Unassembled WGS sequence"/>
</dbReference>
<accession>A0AAD7EIM9</accession>
<comment type="caution">
    <text evidence="1">The sequence shown here is derived from an EMBL/GenBank/DDBJ whole genome shotgun (WGS) entry which is preliminary data.</text>
</comment>
<gene>
    <name evidence="1" type="ORF">DFH08DRAFT_711545</name>
</gene>
<sequence length="224" mass="24968">ELTSAEWEALLTVLKWLKAFRSATTEMSTTKLPMLSTTHAIFQGLQHHLKTLISTLLSSADPALKEGLVNANRRLSDYFTKFDESQYCTWAALLDPRISYEALHKNYADDTDLLGDLEISKATLETHFDANYADTTTDPSEPASALLNPADRHKWGAEFHISSSTRSAVTVEHIFSGGHNTIGLRRASLKAETIKTLMFVKARLRLARKAIIDLVGDGEDRVYT</sequence>
<dbReference type="EMBL" id="JARIHO010000045">
    <property type="protein sequence ID" value="KAJ7323933.1"/>
    <property type="molecule type" value="Genomic_DNA"/>
</dbReference>
<protein>
    <submittedName>
        <fullName evidence="1">Uncharacterized protein</fullName>
    </submittedName>
</protein>
<organism evidence="1 2">
    <name type="scientific">Mycena albidolilacea</name>
    <dbReference type="NCBI Taxonomy" id="1033008"/>
    <lineage>
        <taxon>Eukaryota</taxon>
        <taxon>Fungi</taxon>
        <taxon>Dikarya</taxon>
        <taxon>Basidiomycota</taxon>
        <taxon>Agaricomycotina</taxon>
        <taxon>Agaricomycetes</taxon>
        <taxon>Agaricomycetidae</taxon>
        <taxon>Agaricales</taxon>
        <taxon>Marasmiineae</taxon>
        <taxon>Mycenaceae</taxon>
        <taxon>Mycena</taxon>
    </lineage>
</organism>
<reference evidence="1" key="1">
    <citation type="submission" date="2023-03" db="EMBL/GenBank/DDBJ databases">
        <title>Massive genome expansion in bonnet fungi (Mycena s.s.) driven by repeated elements and novel gene families across ecological guilds.</title>
        <authorList>
            <consortium name="Lawrence Berkeley National Laboratory"/>
            <person name="Harder C.B."/>
            <person name="Miyauchi S."/>
            <person name="Viragh M."/>
            <person name="Kuo A."/>
            <person name="Thoen E."/>
            <person name="Andreopoulos B."/>
            <person name="Lu D."/>
            <person name="Skrede I."/>
            <person name="Drula E."/>
            <person name="Henrissat B."/>
            <person name="Morin E."/>
            <person name="Kohler A."/>
            <person name="Barry K."/>
            <person name="LaButti K."/>
            <person name="Morin E."/>
            <person name="Salamov A."/>
            <person name="Lipzen A."/>
            <person name="Mereny Z."/>
            <person name="Hegedus B."/>
            <person name="Baldrian P."/>
            <person name="Stursova M."/>
            <person name="Weitz H."/>
            <person name="Taylor A."/>
            <person name="Grigoriev I.V."/>
            <person name="Nagy L.G."/>
            <person name="Martin F."/>
            <person name="Kauserud H."/>
        </authorList>
    </citation>
    <scope>NUCLEOTIDE SEQUENCE</scope>
    <source>
        <strain evidence="1">CBHHK002</strain>
    </source>
</reference>
<keyword evidence="2" id="KW-1185">Reference proteome</keyword>
<dbReference type="InterPro" id="IPR012337">
    <property type="entry name" value="RNaseH-like_sf"/>
</dbReference>